<dbReference type="EMBL" id="JADOTZ010000001">
    <property type="protein sequence ID" value="MBG6084080.1"/>
    <property type="molecule type" value="Genomic_DNA"/>
</dbReference>
<dbReference type="PANTHER" id="PTHR10642">
    <property type="entry name" value="RIBONUCLEASE H1"/>
    <property type="match status" value="1"/>
</dbReference>
<dbReference type="InterPro" id="IPR002156">
    <property type="entry name" value="RNaseH_domain"/>
</dbReference>
<dbReference type="Gene3D" id="3.30.420.10">
    <property type="entry name" value="Ribonuclease H-like superfamily/Ribonuclease H"/>
    <property type="match status" value="1"/>
</dbReference>
<evidence type="ECO:0000256" key="3">
    <source>
        <dbReference type="ARBA" id="ARBA00012180"/>
    </source>
</evidence>
<reference evidence="9" key="1">
    <citation type="submission" date="2020-11" db="EMBL/GenBank/DDBJ databases">
        <title>Sequencing the genomes of 1000 actinobacteria strains.</title>
        <authorList>
            <person name="Klenk H.-P."/>
        </authorList>
    </citation>
    <scope>NUCLEOTIDE SEQUENCE</scope>
    <source>
        <strain evidence="9">DSM 26152</strain>
    </source>
</reference>
<name>A0A931GEG5_9MICC</name>
<keyword evidence="7" id="KW-0378">Hydrolase</keyword>
<evidence type="ECO:0000313" key="10">
    <source>
        <dbReference type="Proteomes" id="UP000625033"/>
    </source>
</evidence>
<dbReference type="GO" id="GO:0004523">
    <property type="term" value="F:RNA-DNA hybrid ribonuclease activity"/>
    <property type="evidence" value="ECO:0007669"/>
    <property type="project" value="UniProtKB-EC"/>
</dbReference>
<dbReference type="GO" id="GO:0046872">
    <property type="term" value="F:metal ion binding"/>
    <property type="evidence" value="ECO:0007669"/>
    <property type="project" value="UniProtKB-KW"/>
</dbReference>
<sequence>MEWKKFIPKPSAPKLRLTKVEPHTGHRTGITVDASKRFGFLCWSAVKFHGDAVVERLTGNFDPVDLKGAPRLTGTALQDAVDQELQRQLAIAVIDLGVGVDYSVHRPLTTSASCGVHDALAELGIPVSSAAAPSAVRAAAAEALTQEGIAHLGEIKISTDASCGRTTTSGHGWFIESATMYRPVMGRTTSTQRTVRAAELYSILKALKAADRQFGREALRTGGLRVRSDCAIAVRMLREPGWLPESATSREIALATSIRDFTKNLRVRFVWVRGHNGDLGNETADRLAVAARRLHYARTPKDSAAAIIANICHEATERFQSERHRLAA</sequence>
<accession>A0A931GEG5</accession>
<dbReference type="AlphaFoldDB" id="A0A931GEG5"/>
<comment type="caution">
    <text evidence="9">The sequence shown here is derived from an EMBL/GenBank/DDBJ whole genome shotgun (WGS) entry which is preliminary data.</text>
</comment>
<keyword evidence="4" id="KW-0540">Nuclease</keyword>
<keyword evidence="5" id="KW-0479">Metal-binding</keyword>
<evidence type="ECO:0000256" key="6">
    <source>
        <dbReference type="ARBA" id="ARBA00022759"/>
    </source>
</evidence>
<dbReference type="GO" id="GO:0003676">
    <property type="term" value="F:nucleic acid binding"/>
    <property type="evidence" value="ECO:0007669"/>
    <property type="project" value="InterPro"/>
</dbReference>
<dbReference type="InterPro" id="IPR012337">
    <property type="entry name" value="RNaseH-like_sf"/>
</dbReference>
<dbReference type="EC" id="3.1.26.4" evidence="3"/>
<protein>
    <recommendedName>
        <fullName evidence="3">ribonuclease H</fullName>
        <ecNumber evidence="3">3.1.26.4</ecNumber>
    </recommendedName>
</protein>
<evidence type="ECO:0000256" key="4">
    <source>
        <dbReference type="ARBA" id="ARBA00022722"/>
    </source>
</evidence>
<keyword evidence="10" id="KW-1185">Reference proteome</keyword>
<dbReference type="Pfam" id="PF00075">
    <property type="entry name" value="RNase_H"/>
    <property type="match status" value="1"/>
</dbReference>
<dbReference type="InterPro" id="IPR036397">
    <property type="entry name" value="RNaseH_sf"/>
</dbReference>
<evidence type="ECO:0000256" key="2">
    <source>
        <dbReference type="ARBA" id="ARBA00005300"/>
    </source>
</evidence>
<proteinExistence type="inferred from homology"/>
<organism evidence="9 10">
    <name type="scientific">Zhihengliuella flava</name>
    <dbReference type="NCBI Taxonomy" id="1285193"/>
    <lineage>
        <taxon>Bacteria</taxon>
        <taxon>Bacillati</taxon>
        <taxon>Actinomycetota</taxon>
        <taxon>Actinomycetes</taxon>
        <taxon>Micrococcales</taxon>
        <taxon>Micrococcaceae</taxon>
        <taxon>Zhihengliuella</taxon>
    </lineage>
</organism>
<feature type="domain" description="RNase H type-1" evidence="8">
    <location>
        <begin position="151"/>
        <end position="293"/>
    </location>
</feature>
<keyword evidence="6" id="KW-0255">Endonuclease</keyword>
<dbReference type="InterPro" id="IPR050092">
    <property type="entry name" value="RNase_H"/>
</dbReference>
<evidence type="ECO:0000259" key="8">
    <source>
        <dbReference type="PROSITE" id="PS50879"/>
    </source>
</evidence>
<dbReference type="PROSITE" id="PS50879">
    <property type="entry name" value="RNASE_H_1"/>
    <property type="match status" value="1"/>
</dbReference>
<dbReference type="PANTHER" id="PTHR10642:SF26">
    <property type="entry name" value="RIBONUCLEASE H1"/>
    <property type="match status" value="1"/>
</dbReference>
<comment type="similarity">
    <text evidence="2">Belongs to the RNase H family.</text>
</comment>
<dbReference type="GO" id="GO:0043137">
    <property type="term" value="P:DNA replication, removal of RNA primer"/>
    <property type="evidence" value="ECO:0007669"/>
    <property type="project" value="TreeGrafter"/>
</dbReference>
<comment type="catalytic activity">
    <reaction evidence="1">
        <text>Endonucleolytic cleavage to 5'-phosphomonoester.</text>
        <dbReference type="EC" id="3.1.26.4"/>
    </reaction>
</comment>
<dbReference type="RefSeq" id="WP_196835436.1">
    <property type="nucleotide sequence ID" value="NZ_JADOTZ010000001.1"/>
</dbReference>
<evidence type="ECO:0000256" key="1">
    <source>
        <dbReference type="ARBA" id="ARBA00000077"/>
    </source>
</evidence>
<evidence type="ECO:0000256" key="7">
    <source>
        <dbReference type="ARBA" id="ARBA00022801"/>
    </source>
</evidence>
<evidence type="ECO:0000313" key="9">
    <source>
        <dbReference type="EMBL" id="MBG6084080.1"/>
    </source>
</evidence>
<dbReference type="SUPFAM" id="SSF53098">
    <property type="entry name" value="Ribonuclease H-like"/>
    <property type="match status" value="1"/>
</dbReference>
<evidence type="ECO:0000256" key="5">
    <source>
        <dbReference type="ARBA" id="ARBA00022723"/>
    </source>
</evidence>
<gene>
    <name evidence="9" type="ORF">IW252_000847</name>
</gene>
<dbReference type="Proteomes" id="UP000625033">
    <property type="component" value="Unassembled WGS sequence"/>
</dbReference>